<evidence type="ECO:0000313" key="1">
    <source>
        <dbReference type="Proteomes" id="UP000887565"/>
    </source>
</evidence>
<dbReference type="AlphaFoldDB" id="A0A915L6X3"/>
<evidence type="ECO:0000313" key="2">
    <source>
        <dbReference type="WBParaSite" id="nRc.2.0.1.t45490-RA"/>
    </source>
</evidence>
<sequence length="331" mass="37544">MLYDGYPMASKKRCKKAEKKSSDCLKFTYRITARIGLANDVGCCCLTSTVDGGGVESVAKISVVLRRFESTLRRYLRLLFASGVVRKLVKETIFRVSFTDVVPSKSILDMQILSMILAFSALMERVIIFLQFKKPKLKNIEEQACNVPLNGMETRKFLSDTWRYRLSIAFGPVPPKKAKPVLPVTIDGDAPIVIEDDLDEEATIDDIIDQPLELKMERIFGASHRHWHTVALMHVFLPRNRSETSVLAPHFHRRQIFDFSVAVFEHRFDRSSNVIFVGSADGYRRLSNDVVVRWYRELEAVVVFPTKLDDDVDNFSLSSIAVGEAVESTVS</sequence>
<reference evidence="2" key="1">
    <citation type="submission" date="2022-11" db="UniProtKB">
        <authorList>
            <consortium name="WormBaseParasite"/>
        </authorList>
    </citation>
    <scope>IDENTIFICATION</scope>
</reference>
<dbReference type="Proteomes" id="UP000887565">
    <property type="component" value="Unplaced"/>
</dbReference>
<proteinExistence type="predicted"/>
<name>A0A915L6X3_ROMCU</name>
<dbReference type="WBParaSite" id="nRc.2.0.1.t45490-RA">
    <property type="protein sequence ID" value="nRc.2.0.1.t45490-RA"/>
    <property type="gene ID" value="nRc.2.0.1.g45490"/>
</dbReference>
<protein>
    <submittedName>
        <fullName evidence="2">Uncharacterized protein</fullName>
    </submittedName>
</protein>
<organism evidence="1 2">
    <name type="scientific">Romanomermis culicivorax</name>
    <name type="common">Nematode worm</name>
    <dbReference type="NCBI Taxonomy" id="13658"/>
    <lineage>
        <taxon>Eukaryota</taxon>
        <taxon>Metazoa</taxon>
        <taxon>Ecdysozoa</taxon>
        <taxon>Nematoda</taxon>
        <taxon>Enoplea</taxon>
        <taxon>Dorylaimia</taxon>
        <taxon>Mermithida</taxon>
        <taxon>Mermithoidea</taxon>
        <taxon>Mermithidae</taxon>
        <taxon>Romanomermis</taxon>
    </lineage>
</organism>
<keyword evidence="1" id="KW-1185">Reference proteome</keyword>
<accession>A0A915L6X3</accession>